<gene>
    <name evidence="1" type="ORF">HPB47_007296</name>
</gene>
<evidence type="ECO:0000313" key="2">
    <source>
        <dbReference type="Proteomes" id="UP000805193"/>
    </source>
</evidence>
<proteinExistence type="predicted"/>
<organism evidence="1 2">
    <name type="scientific">Ixodes persulcatus</name>
    <name type="common">Taiga tick</name>
    <dbReference type="NCBI Taxonomy" id="34615"/>
    <lineage>
        <taxon>Eukaryota</taxon>
        <taxon>Metazoa</taxon>
        <taxon>Ecdysozoa</taxon>
        <taxon>Arthropoda</taxon>
        <taxon>Chelicerata</taxon>
        <taxon>Arachnida</taxon>
        <taxon>Acari</taxon>
        <taxon>Parasitiformes</taxon>
        <taxon>Ixodida</taxon>
        <taxon>Ixodoidea</taxon>
        <taxon>Ixodidae</taxon>
        <taxon>Ixodinae</taxon>
        <taxon>Ixodes</taxon>
    </lineage>
</organism>
<feature type="non-terminal residue" evidence="1">
    <location>
        <position position="1"/>
    </location>
</feature>
<reference evidence="1 2" key="1">
    <citation type="journal article" date="2020" name="Cell">
        <title>Large-Scale Comparative Analyses of Tick Genomes Elucidate Their Genetic Diversity and Vector Capacities.</title>
        <authorList>
            <consortium name="Tick Genome and Microbiome Consortium (TIGMIC)"/>
            <person name="Jia N."/>
            <person name="Wang J."/>
            <person name="Shi W."/>
            <person name="Du L."/>
            <person name="Sun Y."/>
            <person name="Zhan W."/>
            <person name="Jiang J.F."/>
            <person name="Wang Q."/>
            <person name="Zhang B."/>
            <person name="Ji P."/>
            <person name="Bell-Sakyi L."/>
            <person name="Cui X.M."/>
            <person name="Yuan T.T."/>
            <person name="Jiang B.G."/>
            <person name="Yang W.F."/>
            <person name="Lam T.T."/>
            <person name="Chang Q.C."/>
            <person name="Ding S.J."/>
            <person name="Wang X.J."/>
            <person name="Zhu J.G."/>
            <person name="Ruan X.D."/>
            <person name="Zhao L."/>
            <person name="Wei J.T."/>
            <person name="Ye R.Z."/>
            <person name="Que T.C."/>
            <person name="Du C.H."/>
            <person name="Zhou Y.H."/>
            <person name="Cheng J.X."/>
            <person name="Dai P.F."/>
            <person name="Guo W.B."/>
            <person name="Han X.H."/>
            <person name="Huang E.J."/>
            <person name="Li L.F."/>
            <person name="Wei W."/>
            <person name="Gao Y.C."/>
            <person name="Liu J.Z."/>
            <person name="Shao H.Z."/>
            <person name="Wang X."/>
            <person name="Wang C.C."/>
            <person name="Yang T.C."/>
            <person name="Huo Q.B."/>
            <person name="Li W."/>
            <person name="Chen H.Y."/>
            <person name="Chen S.E."/>
            <person name="Zhou L.G."/>
            <person name="Ni X.B."/>
            <person name="Tian J.H."/>
            <person name="Sheng Y."/>
            <person name="Liu T."/>
            <person name="Pan Y.S."/>
            <person name="Xia L.Y."/>
            <person name="Li J."/>
            <person name="Zhao F."/>
            <person name="Cao W.C."/>
        </authorList>
    </citation>
    <scope>NUCLEOTIDE SEQUENCE [LARGE SCALE GENOMIC DNA]</scope>
    <source>
        <strain evidence="1">Iper-2018</strain>
    </source>
</reference>
<comment type="caution">
    <text evidence="1">The sequence shown here is derived from an EMBL/GenBank/DDBJ whole genome shotgun (WGS) entry which is preliminary data.</text>
</comment>
<evidence type="ECO:0000313" key="1">
    <source>
        <dbReference type="EMBL" id="KAG0415532.1"/>
    </source>
</evidence>
<name>A0AC60P8D3_IXOPE</name>
<accession>A0AC60P8D3</accession>
<dbReference type="Proteomes" id="UP000805193">
    <property type="component" value="Unassembled WGS sequence"/>
</dbReference>
<sequence>AQELLAKIAGMPVARRNLLFSFLGNEPAVEPREKLFDLCGTPGIDMDPTGKNSAIRLVADQPRKRIRSKCTFNVTANNSDGVVISLKTNKLRTAKIVEDICIDYIEFSADSGKTHITVCGEGIMSYDTSVPLNLSVYLNPTGHVKRTVEVPSPDQEWSPLPSQNPPAATATPPVITS</sequence>
<feature type="non-terminal residue" evidence="1">
    <location>
        <position position="177"/>
    </location>
</feature>
<keyword evidence="2" id="KW-1185">Reference proteome</keyword>
<dbReference type="EMBL" id="JABSTQ010011060">
    <property type="protein sequence ID" value="KAG0415532.1"/>
    <property type="molecule type" value="Genomic_DNA"/>
</dbReference>
<protein>
    <submittedName>
        <fullName evidence="1">Uncharacterized protein</fullName>
    </submittedName>
</protein>